<keyword evidence="1" id="KW-0547">Nucleotide-binding</keyword>
<organism evidence="1 2">
    <name type="scientific">Antarcticirhabdus aurantiaca</name>
    <dbReference type="NCBI Taxonomy" id="2606717"/>
    <lineage>
        <taxon>Bacteria</taxon>
        <taxon>Pseudomonadati</taxon>
        <taxon>Pseudomonadota</taxon>
        <taxon>Alphaproteobacteria</taxon>
        <taxon>Hyphomicrobiales</taxon>
        <taxon>Aurantimonadaceae</taxon>
        <taxon>Antarcticirhabdus</taxon>
    </lineage>
</organism>
<sequence length="362" mass="39866">MTWTDTPKADRIAHIGRTVVATPTHVETMSVFRKAFERFGTRREGMVSFVLAETRAGKTTAIEEFMHEVAAEIGGSVGTGTTEIDRNEGSAVMSVVVVRETFLERPVIKVAVDSMPSYKALFDDVLTAVLGMRPPRSMTTTQMKAALSRQLAAQKTRLLVFDEVQHIAEHRGPEGIYKAADVFKELMKTAGVQIVLVGLEHAEEIRSVNDQLGAMTIQVHRIEPYAAPTDEHDEFVKLLRGLEGEMPFDESSDIGSIDVAQRIHAHTDGFVGRIAHLLTDAVEHAIETGLDRVDRAVLASVVKRYRGVPDALNPFLVEDHEVATIRAAKKKAVRQAREAAEVRQTKAAGVRQRRRSLGTRGG</sequence>
<evidence type="ECO:0000313" key="2">
    <source>
        <dbReference type="Proteomes" id="UP001163223"/>
    </source>
</evidence>
<keyword evidence="1" id="KW-0067">ATP-binding</keyword>
<protein>
    <submittedName>
        <fullName evidence="1">ATP-binding protein</fullName>
    </submittedName>
</protein>
<dbReference type="Proteomes" id="UP001163223">
    <property type="component" value="Chromosome"/>
</dbReference>
<name>A0ACD4NIY0_9HYPH</name>
<gene>
    <name evidence="1" type="ORF">OXU80_17815</name>
</gene>
<keyword evidence="2" id="KW-1185">Reference proteome</keyword>
<evidence type="ECO:0000313" key="1">
    <source>
        <dbReference type="EMBL" id="WAJ26711.1"/>
    </source>
</evidence>
<proteinExistence type="predicted"/>
<reference evidence="1" key="1">
    <citation type="submission" date="2022-11" db="EMBL/GenBank/DDBJ databases">
        <title>beta-Carotene-producing bacterium, Jeongeuplla avenae sp. nov., alleviates the salt stress of Arabidopsis seedlings.</title>
        <authorList>
            <person name="Jiang L."/>
            <person name="Lee J."/>
        </authorList>
    </citation>
    <scope>NUCLEOTIDE SEQUENCE</scope>
    <source>
        <strain evidence="1">DY_R2A_6</strain>
    </source>
</reference>
<dbReference type="EMBL" id="CP113520">
    <property type="protein sequence ID" value="WAJ26711.1"/>
    <property type="molecule type" value="Genomic_DNA"/>
</dbReference>
<accession>A0ACD4NIY0</accession>